<dbReference type="OrthoDB" id="9776657at2"/>
<evidence type="ECO:0000313" key="4">
    <source>
        <dbReference type="EMBL" id="UWZ57924.1"/>
    </source>
</evidence>
<dbReference type="KEGG" id="daur:Daura_18185"/>
<comment type="similarity">
    <text evidence="3">Belongs to the glycosyl hydrolase 130 family.</text>
</comment>
<dbReference type="InterPro" id="IPR007184">
    <property type="entry name" value="Mannoside_phosphorylase"/>
</dbReference>
<dbReference type="Pfam" id="PF04041">
    <property type="entry name" value="Glyco_hydro_130"/>
    <property type="match status" value="1"/>
</dbReference>
<keyword evidence="5" id="KW-1185">Reference proteome</keyword>
<dbReference type="SUPFAM" id="SSF75005">
    <property type="entry name" value="Arabinanase/levansucrase/invertase"/>
    <property type="match status" value="1"/>
</dbReference>
<evidence type="ECO:0000256" key="2">
    <source>
        <dbReference type="ARBA" id="ARBA00022679"/>
    </source>
</evidence>
<accession>A0A9Q9MIH2</accession>
<keyword evidence="1" id="KW-0328">Glycosyltransferase</keyword>
<dbReference type="Gene3D" id="2.115.10.20">
    <property type="entry name" value="Glycosyl hydrolase domain, family 43"/>
    <property type="match status" value="1"/>
</dbReference>
<evidence type="ECO:0000256" key="1">
    <source>
        <dbReference type="ARBA" id="ARBA00022676"/>
    </source>
</evidence>
<organism evidence="4 5">
    <name type="scientific">Dactylosporangium aurantiacum</name>
    <dbReference type="NCBI Taxonomy" id="35754"/>
    <lineage>
        <taxon>Bacteria</taxon>
        <taxon>Bacillati</taxon>
        <taxon>Actinomycetota</taxon>
        <taxon>Actinomycetes</taxon>
        <taxon>Micromonosporales</taxon>
        <taxon>Micromonosporaceae</taxon>
        <taxon>Dactylosporangium</taxon>
    </lineage>
</organism>
<reference evidence="4" key="1">
    <citation type="submission" date="2021-04" db="EMBL/GenBank/DDBJ databases">
        <title>Dactylosporangium aurantiacum NRRL B-8018 full assembly.</title>
        <authorList>
            <person name="Hartkoorn R.C."/>
            <person name="Beaudoing E."/>
            <person name="Hot D."/>
        </authorList>
    </citation>
    <scope>NUCLEOTIDE SEQUENCE</scope>
    <source>
        <strain evidence="4">NRRL B-8018</strain>
    </source>
</reference>
<keyword evidence="2" id="KW-0808">Transferase</keyword>
<dbReference type="EMBL" id="CP073767">
    <property type="protein sequence ID" value="UWZ57924.1"/>
    <property type="molecule type" value="Genomic_DNA"/>
</dbReference>
<gene>
    <name evidence="4" type="ORF">Daura_18185</name>
</gene>
<sequence length="448" mass="48925">MLSMLETSARSGTVLETPARGGTLLETSARGGTGVAVARQELRLQPDPARVVALPLQFAPAVLAERVERVLRRTDAQAAEALRDMTGRFGWRHRDLTAQLRRRWAELVDLLHLDPSGIGEDRRLLAAAYTTMEYAVEAAALCNPSIVPAPDQRGAGPGELRVVVSLRAIGEGHRSTVEFRTGTVDAAGRLRLDPAGRWATPGHVTPGPDGYTVRFDPATPLDERVLYAAAPDETLGLEDARFVPLRLPDGSTSWAATYTAYNGRDITIKLIRTDDFTTFTVRPMTGPGVSDKGIALFPRQVGGRWWALGRQDGQRLFVMTSPDLVHWDDPRPLADPVHDWELVQMGNCGSPVETPAGWLVVTHGVGMLRRYVMSAMLLDRDDPGVVLGRLERPLLEPDEDEREGYVPNVLYSCGGLVHGGRLVLPYAYSDRACSVASVDVEELIAAMR</sequence>
<dbReference type="PANTHER" id="PTHR34106:SF4">
    <property type="entry name" value="BLL5143 PROTEIN"/>
    <property type="match status" value="1"/>
</dbReference>
<dbReference type="AlphaFoldDB" id="A0A9Q9MIH2"/>
<evidence type="ECO:0000256" key="3">
    <source>
        <dbReference type="ARBA" id="ARBA00024356"/>
    </source>
</evidence>
<evidence type="ECO:0000313" key="5">
    <source>
        <dbReference type="Proteomes" id="UP001058003"/>
    </source>
</evidence>
<dbReference type="InterPro" id="IPR023296">
    <property type="entry name" value="Glyco_hydro_beta-prop_sf"/>
</dbReference>
<dbReference type="GO" id="GO:0016757">
    <property type="term" value="F:glycosyltransferase activity"/>
    <property type="evidence" value="ECO:0007669"/>
    <property type="project" value="UniProtKB-KW"/>
</dbReference>
<keyword evidence="4" id="KW-0378">Hydrolase</keyword>
<name>A0A9Q9MIH2_9ACTN</name>
<protein>
    <submittedName>
        <fullName evidence="4">Glycoside hydrolase family 130 protein</fullName>
    </submittedName>
</protein>
<dbReference type="PANTHER" id="PTHR34106">
    <property type="entry name" value="GLYCOSIDASE"/>
    <property type="match status" value="1"/>
</dbReference>
<proteinExistence type="inferred from homology"/>
<dbReference type="CDD" id="cd18613">
    <property type="entry name" value="GH130"/>
    <property type="match status" value="1"/>
</dbReference>
<dbReference type="Proteomes" id="UP001058003">
    <property type="component" value="Chromosome"/>
</dbReference>
<dbReference type="GO" id="GO:0016787">
    <property type="term" value="F:hydrolase activity"/>
    <property type="evidence" value="ECO:0007669"/>
    <property type="project" value="UniProtKB-KW"/>
</dbReference>